<dbReference type="PRINTS" id="PR01438">
    <property type="entry name" value="UNVRSLSTRESS"/>
</dbReference>
<comment type="similarity">
    <text evidence="1">Belongs to the universal stress protein A family.</text>
</comment>
<organism evidence="3 4">
    <name type="scientific">Candidatus Thalassospirochaeta sargassi</name>
    <dbReference type="NCBI Taxonomy" id="3119039"/>
    <lineage>
        <taxon>Bacteria</taxon>
        <taxon>Pseudomonadati</taxon>
        <taxon>Spirochaetota</taxon>
        <taxon>Spirochaetia</taxon>
        <taxon>Spirochaetales</taxon>
        <taxon>Spirochaetaceae</taxon>
        <taxon>Candidatus Thalassospirochaeta</taxon>
    </lineage>
</organism>
<name>A0AAJ1MNQ3_9SPIO</name>
<dbReference type="InterPro" id="IPR006016">
    <property type="entry name" value="UspA"/>
</dbReference>
<dbReference type="Proteomes" id="UP001221217">
    <property type="component" value="Unassembled WGS sequence"/>
</dbReference>
<gene>
    <name evidence="3" type="ORF">PQJ61_07880</name>
</gene>
<dbReference type="SUPFAM" id="SSF52402">
    <property type="entry name" value="Adenine nucleotide alpha hydrolases-like"/>
    <property type="match status" value="1"/>
</dbReference>
<evidence type="ECO:0000256" key="1">
    <source>
        <dbReference type="ARBA" id="ARBA00008791"/>
    </source>
</evidence>
<evidence type="ECO:0000313" key="3">
    <source>
        <dbReference type="EMBL" id="MDC7226669.1"/>
    </source>
</evidence>
<dbReference type="Pfam" id="PF00582">
    <property type="entry name" value="Usp"/>
    <property type="match status" value="1"/>
</dbReference>
<sequence length="153" mass="17103">MPHRNIFRKILFCTDFNTDAMTAFHYALNIASGNANSEIIIFHTIPEPDAQFWKSYIYEVDDVDAKARADIDRKIEESYLPAIPEGIKWSSCFAVGNVGEEILKQAAELEVDIIVIGRGAGSNMVNRLLGNFTEKVIRKANCPVLVVPDEAED</sequence>
<proteinExistence type="inferred from homology"/>
<protein>
    <submittedName>
        <fullName evidence="3">Universal stress protein</fullName>
    </submittedName>
</protein>
<feature type="domain" description="UspA" evidence="2">
    <location>
        <begin position="7"/>
        <end position="148"/>
    </location>
</feature>
<evidence type="ECO:0000313" key="4">
    <source>
        <dbReference type="Proteomes" id="UP001221217"/>
    </source>
</evidence>
<comment type="caution">
    <text evidence="3">The sequence shown here is derived from an EMBL/GenBank/DDBJ whole genome shotgun (WGS) entry which is preliminary data.</text>
</comment>
<dbReference type="EMBL" id="JAQQAL010000016">
    <property type="protein sequence ID" value="MDC7226669.1"/>
    <property type="molecule type" value="Genomic_DNA"/>
</dbReference>
<dbReference type="PANTHER" id="PTHR46268:SF6">
    <property type="entry name" value="UNIVERSAL STRESS PROTEIN UP12"/>
    <property type="match status" value="1"/>
</dbReference>
<reference evidence="3 4" key="1">
    <citation type="submission" date="2022-12" db="EMBL/GenBank/DDBJ databases">
        <title>Metagenome assembled genome from gulf of manar.</title>
        <authorList>
            <person name="Kohli P."/>
            <person name="Pk S."/>
            <person name="Venkata Ramana C."/>
            <person name="Sasikala C."/>
        </authorList>
    </citation>
    <scope>NUCLEOTIDE SEQUENCE [LARGE SCALE GENOMIC DNA]</scope>
    <source>
        <strain evidence="3">JB008</strain>
    </source>
</reference>
<dbReference type="InterPro" id="IPR014729">
    <property type="entry name" value="Rossmann-like_a/b/a_fold"/>
</dbReference>
<accession>A0AAJ1MNQ3</accession>
<dbReference type="AlphaFoldDB" id="A0AAJ1MNQ3"/>
<dbReference type="PANTHER" id="PTHR46268">
    <property type="entry name" value="STRESS RESPONSE PROTEIN NHAX"/>
    <property type="match status" value="1"/>
</dbReference>
<dbReference type="InterPro" id="IPR006015">
    <property type="entry name" value="Universal_stress_UspA"/>
</dbReference>
<evidence type="ECO:0000259" key="2">
    <source>
        <dbReference type="Pfam" id="PF00582"/>
    </source>
</evidence>
<dbReference type="CDD" id="cd00293">
    <property type="entry name" value="USP-like"/>
    <property type="match status" value="1"/>
</dbReference>
<dbReference type="Gene3D" id="3.40.50.620">
    <property type="entry name" value="HUPs"/>
    <property type="match status" value="1"/>
</dbReference>